<reference evidence="1" key="1">
    <citation type="journal article" date="2023" name="Insect Mol. Biol.">
        <title>Genome sequencing provides insights into the evolution of gene families encoding plant cell wall-degrading enzymes in longhorned beetles.</title>
        <authorList>
            <person name="Shin N.R."/>
            <person name="Okamura Y."/>
            <person name="Kirsch R."/>
            <person name="Pauchet Y."/>
        </authorList>
    </citation>
    <scope>NUCLEOTIDE SEQUENCE</scope>
    <source>
        <strain evidence="1">MMC_N1</strain>
    </source>
</reference>
<accession>A0ABQ9JNT8</accession>
<dbReference type="EMBL" id="JAPWTJ010000319">
    <property type="protein sequence ID" value="KAJ8979725.1"/>
    <property type="molecule type" value="Genomic_DNA"/>
</dbReference>
<dbReference type="PANTHER" id="PTHR47326:SF1">
    <property type="entry name" value="HTH PSQ-TYPE DOMAIN-CONTAINING PROTEIN"/>
    <property type="match status" value="1"/>
</dbReference>
<dbReference type="Gene3D" id="3.30.420.10">
    <property type="entry name" value="Ribonuclease H-like superfamily/Ribonuclease H"/>
    <property type="match status" value="1"/>
</dbReference>
<evidence type="ECO:0000313" key="2">
    <source>
        <dbReference type="Proteomes" id="UP001162164"/>
    </source>
</evidence>
<keyword evidence="2" id="KW-1185">Reference proteome</keyword>
<dbReference type="Proteomes" id="UP001162164">
    <property type="component" value="Unassembled WGS sequence"/>
</dbReference>
<dbReference type="InterPro" id="IPR036397">
    <property type="entry name" value="RNaseH_sf"/>
</dbReference>
<comment type="caution">
    <text evidence="1">The sequence shown here is derived from an EMBL/GenBank/DDBJ whole genome shotgun (WGS) entry which is preliminary data.</text>
</comment>
<organism evidence="1 2">
    <name type="scientific">Molorchus minor</name>
    <dbReference type="NCBI Taxonomy" id="1323400"/>
    <lineage>
        <taxon>Eukaryota</taxon>
        <taxon>Metazoa</taxon>
        <taxon>Ecdysozoa</taxon>
        <taxon>Arthropoda</taxon>
        <taxon>Hexapoda</taxon>
        <taxon>Insecta</taxon>
        <taxon>Pterygota</taxon>
        <taxon>Neoptera</taxon>
        <taxon>Endopterygota</taxon>
        <taxon>Coleoptera</taxon>
        <taxon>Polyphaga</taxon>
        <taxon>Cucujiformia</taxon>
        <taxon>Chrysomeloidea</taxon>
        <taxon>Cerambycidae</taxon>
        <taxon>Lamiinae</taxon>
        <taxon>Monochamini</taxon>
        <taxon>Molorchus</taxon>
    </lineage>
</organism>
<gene>
    <name evidence="1" type="ORF">NQ317_006361</name>
</gene>
<proteinExistence type="predicted"/>
<protein>
    <recommendedName>
        <fullName evidence="3">Transposase</fullName>
    </recommendedName>
</protein>
<evidence type="ECO:0008006" key="3">
    <source>
        <dbReference type="Google" id="ProtNLM"/>
    </source>
</evidence>
<dbReference type="PANTHER" id="PTHR47326">
    <property type="entry name" value="TRANSPOSABLE ELEMENT TC3 TRANSPOSASE-LIKE PROTEIN"/>
    <property type="match status" value="1"/>
</dbReference>
<sequence length="129" mass="15524">MTPHTSSRALSFDLGISQTSILRILKRHKFHPFHVSLHQELHGDDFYTRVTFCQWAREQLRTDVNIFHQVLFSDESSFTSYGEVNRHNMHYWSSENPRWLREVEMQRRWTVKTVTCWGVARERQSLMGR</sequence>
<name>A0ABQ9JNT8_9CUCU</name>
<evidence type="ECO:0000313" key="1">
    <source>
        <dbReference type="EMBL" id="KAJ8979725.1"/>
    </source>
</evidence>